<comment type="subcellular location">
    <subcellularLocation>
        <location evidence="1">Membrane</location>
        <topology evidence="1">Multi-pass membrane protein</topology>
    </subcellularLocation>
</comment>
<dbReference type="Proteomes" id="UP000515135">
    <property type="component" value="Unplaced"/>
</dbReference>
<organism evidence="7 8">
    <name type="scientific">Branchiostoma belcheri</name>
    <name type="common">Amphioxus</name>
    <dbReference type="NCBI Taxonomy" id="7741"/>
    <lineage>
        <taxon>Eukaryota</taxon>
        <taxon>Metazoa</taxon>
        <taxon>Chordata</taxon>
        <taxon>Cephalochordata</taxon>
        <taxon>Leptocardii</taxon>
        <taxon>Amphioxiformes</taxon>
        <taxon>Branchiostomatidae</taxon>
        <taxon>Branchiostoma</taxon>
    </lineage>
</organism>
<proteinExistence type="inferred from homology"/>
<dbReference type="GO" id="GO:0016020">
    <property type="term" value="C:membrane"/>
    <property type="evidence" value="ECO:0007669"/>
    <property type="project" value="UniProtKB-SubCell"/>
</dbReference>
<keyword evidence="4 6" id="KW-1133">Transmembrane helix</keyword>
<dbReference type="KEGG" id="bbel:109487141"/>
<evidence type="ECO:0000256" key="1">
    <source>
        <dbReference type="ARBA" id="ARBA00004141"/>
    </source>
</evidence>
<gene>
    <name evidence="8" type="primary">LOC109487141</name>
</gene>
<sequence length="146" mass="15986">MAFGRLAVTIASVTLGVLFVFKGAVKLFPEVNEEIYKDFVMRFARFSPVFPLADLTGFRPPPDLYRQFVAWTELVAAPILVFFGGTLGTVANVILFGVMLGGVSTHMTLGDPVALYAQELGLLVVLGCLFVLRRVEASKEAKEKEQ</sequence>
<feature type="transmembrane region" description="Helical" evidence="6">
    <location>
        <begin position="113"/>
        <end position="132"/>
    </location>
</feature>
<evidence type="ECO:0000313" key="8">
    <source>
        <dbReference type="RefSeq" id="XP_019646671.1"/>
    </source>
</evidence>
<dbReference type="AlphaFoldDB" id="A0A6P5AX91"/>
<feature type="transmembrane region" description="Helical" evidence="6">
    <location>
        <begin position="74"/>
        <end position="101"/>
    </location>
</feature>
<dbReference type="InterPro" id="IPR040399">
    <property type="entry name" value="TMEM35A/B"/>
</dbReference>
<evidence type="ECO:0000256" key="3">
    <source>
        <dbReference type="ARBA" id="ARBA00022692"/>
    </source>
</evidence>
<dbReference type="PANTHER" id="PTHR13163:SF2">
    <property type="entry name" value="TRANSMEMBRANE PROTEIN 35B"/>
    <property type="match status" value="1"/>
</dbReference>
<evidence type="ECO:0000256" key="4">
    <source>
        <dbReference type="ARBA" id="ARBA00022989"/>
    </source>
</evidence>
<dbReference type="GeneID" id="109487141"/>
<keyword evidence="3 6" id="KW-0812">Transmembrane</keyword>
<accession>A0A6P5AX91</accession>
<protein>
    <submittedName>
        <fullName evidence="8">Transmembrane protein 35B-like</fullName>
    </submittedName>
</protein>
<dbReference type="RefSeq" id="XP_019646671.1">
    <property type="nucleotide sequence ID" value="XM_019791112.1"/>
</dbReference>
<evidence type="ECO:0000256" key="2">
    <source>
        <dbReference type="ARBA" id="ARBA00006679"/>
    </source>
</evidence>
<name>A0A6P5AX91_BRABE</name>
<evidence type="ECO:0000256" key="5">
    <source>
        <dbReference type="ARBA" id="ARBA00023136"/>
    </source>
</evidence>
<dbReference type="PANTHER" id="PTHR13163">
    <property type="entry name" value="SPINAL CORD EXPRESSION PROTEIN 4"/>
    <property type="match status" value="1"/>
</dbReference>
<evidence type="ECO:0000256" key="6">
    <source>
        <dbReference type="SAM" id="Phobius"/>
    </source>
</evidence>
<evidence type="ECO:0000313" key="7">
    <source>
        <dbReference type="Proteomes" id="UP000515135"/>
    </source>
</evidence>
<comment type="similarity">
    <text evidence="2">Belongs to the DoxX family.</text>
</comment>
<feature type="transmembrane region" description="Helical" evidence="6">
    <location>
        <begin position="6"/>
        <end position="25"/>
    </location>
</feature>
<keyword evidence="7" id="KW-1185">Reference proteome</keyword>
<reference evidence="8" key="1">
    <citation type="submission" date="2025-08" db="UniProtKB">
        <authorList>
            <consortium name="RefSeq"/>
        </authorList>
    </citation>
    <scope>IDENTIFICATION</scope>
    <source>
        <tissue evidence="8">Gonad</tissue>
    </source>
</reference>
<keyword evidence="5 6" id="KW-0472">Membrane</keyword>
<dbReference type="OrthoDB" id="432685at2759"/>